<protein>
    <submittedName>
        <fullName evidence="1">Uncharacterized protein</fullName>
    </submittedName>
</protein>
<name>A0A401U3W7_CHIPU</name>
<proteinExistence type="predicted"/>
<reference evidence="1 2" key="1">
    <citation type="journal article" date="2018" name="Nat. Ecol. Evol.">
        <title>Shark genomes provide insights into elasmobranch evolution and the origin of vertebrates.</title>
        <authorList>
            <person name="Hara Y"/>
            <person name="Yamaguchi K"/>
            <person name="Onimaru K"/>
            <person name="Kadota M"/>
            <person name="Koyanagi M"/>
            <person name="Keeley SD"/>
            <person name="Tatsumi K"/>
            <person name="Tanaka K"/>
            <person name="Motone F"/>
            <person name="Kageyama Y"/>
            <person name="Nozu R"/>
            <person name="Adachi N"/>
            <person name="Nishimura O"/>
            <person name="Nakagawa R"/>
            <person name="Tanegashima C"/>
            <person name="Kiyatake I"/>
            <person name="Matsumoto R"/>
            <person name="Murakumo K"/>
            <person name="Nishida K"/>
            <person name="Terakita A"/>
            <person name="Kuratani S"/>
            <person name="Sato K"/>
            <person name="Hyodo S Kuraku.S."/>
        </authorList>
    </citation>
    <scope>NUCLEOTIDE SEQUENCE [LARGE SCALE GENOMIC DNA]</scope>
</reference>
<evidence type="ECO:0000313" key="2">
    <source>
        <dbReference type="Proteomes" id="UP000287033"/>
    </source>
</evidence>
<evidence type="ECO:0000313" key="1">
    <source>
        <dbReference type="EMBL" id="GCC49624.1"/>
    </source>
</evidence>
<dbReference type="Proteomes" id="UP000287033">
    <property type="component" value="Unassembled WGS sequence"/>
</dbReference>
<comment type="caution">
    <text evidence="1">The sequence shown here is derived from an EMBL/GenBank/DDBJ whole genome shotgun (WGS) entry which is preliminary data.</text>
</comment>
<accession>A0A401U3W7</accession>
<dbReference type="Gene3D" id="3.30.9.10">
    <property type="entry name" value="D-Amino Acid Oxidase, subunit A, domain 2"/>
    <property type="match status" value="1"/>
</dbReference>
<gene>
    <name evidence="1" type="ORF">chiPu_0034025</name>
</gene>
<keyword evidence="2" id="KW-1185">Reference proteome</keyword>
<dbReference type="AlphaFoldDB" id="A0A401U3W7"/>
<dbReference type="EMBL" id="BEZZ01279627">
    <property type="protein sequence ID" value="GCC49624.1"/>
    <property type="molecule type" value="Genomic_DNA"/>
</dbReference>
<sequence length="113" mass="13248">MECFPYEDDYTVIGTTDEPWNGRPEDVAISDAEIEYMMREVNHFFKSPAMRHRREILLLLPWRQKPLLKPACLPCIKWTKYAEIATEAQQDRVPLGTPCHDSLCCRRYGPEDC</sequence>
<feature type="non-terminal residue" evidence="1">
    <location>
        <position position="113"/>
    </location>
</feature>
<organism evidence="1 2">
    <name type="scientific">Chiloscyllium punctatum</name>
    <name type="common">Brownbanded bambooshark</name>
    <name type="synonym">Hemiscyllium punctatum</name>
    <dbReference type="NCBI Taxonomy" id="137246"/>
    <lineage>
        <taxon>Eukaryota</taxon>
        <taxon>Metazoa</taxon>
        <taxon>Chordata</taxon>
        <taxon>Craniata</taxon>
        <taxon>Vertebrata</taxon>
        <taxon>Chondrichthyes</taxon>
        <taxon>Elasmobranchii</taxon>
        <taxon>Galeomorphii</taxon>
        <taxon>Galeoidea</taxon>
        <taxon>Orectolobiformes</taxon>
        <taxon>Hemiscylliidae</taxon>
        <taxon>Chiloscyllium</taxon>
    </lineage>
</organism>